<evidence type="ECO:0000313" key="3">
    <source>
        <dbReference type="Proteomes" id="UP000738325"/>
    </source>
</evidence>
<dbReference type="InterPro" id="IPR014867">
    <property type="entry name" value="Spore_coat_CotH_CotH2/3/7"/>
</dbReference>
<reference evidence="2" key="1">
    <citation type="journal article" date="2020" name="Fungal Divers.">
        <title>Resolving the Mortierellaceae phylogeny through synthesis of multi-gene phylogenetics and phylogenomics.</title>
        <authorList>
            <person name="Vandepol N."/>
            <person name="Liber J."/>
            <person name="Desiro A."/>
            <person name="Na H."/>
            <person name="Kennedy M."/>
            <person name="Barry K."/>
            <person name="Grigoriev I.V."/>
            <person name="Miller A.N."/>
            <person name="O'Donnell K."/>
            <person name="Stajich J.E."/>
            <person name="Bonito G."/>
        </authorList>
    </citation>
    <scope>NUCLEOTIDE SEQUENCE</scope>
    <source>
        <strain evidence="2">REB-010B</strain>
    </source>
</reference>
<protein>
    <recommendedName>
        <fullName evidence="4">Coth-domain-containing protein</fullName>
    </recommendedName>
</protein>
<sequence length="498" mass="57389">MRITFLSGLWALASSIWADVTCNVIGFPDILNGTYAVEINEKLYPLTTSKASFPLWSAKIPGITAPSSYRYVQLNHKNNVVAREKFLRHLTNKPATLNEFFNRQDTILTVPSIKQVYSDVRPKNSKPIDSSQIATIHITADPAQFTDMMYNPMDLESKAVKAGFKFINADTVYSADEVKIKVSGHASRKFDDDMGQTFFGRQAIKLRAEFTEPTMMREKLYLDLLNSIGVASYQGSYLCVYVDGKPYGFYLMVEDIDEDLLMHTIHHDTIRDKVSLRSLHQMGSSGIATMQYKGPLTANYNPRMYENKILGDNPENEPMQQFIAFMKDLRDWDPNATGGVAFWNARLGLKGFLRLMALEYLAASWDNYWYRGHNYFMYFNPQRKIWQFIPTDFDHTFTIGNHLDVETTYREFAHISLANSTEDRPLVTKLIYKNKEINKEFETILRTITEEVFNTKALDARINFYEIQIEQDVAWDFSIDRSKLPGREYGRTKCGQPN</sequence>
<comment type="caution">
    <text evidence="2">The sequence shown here is derived from an EMBL/GenBank/DDBJ whole genome shotgun (WGS) entry which is preliminary data.</text>
</comment>
<dbReference type="Proteomes" id="UP000738325">
    <property type="component" value="Unassembled WGS sequence"/>
</dbReference>
<evidence type="ECO:0008006" key="4">
    <source>
        <dbReference type="Google" id="ProtNLM"/>
    </source>
</evidence>
<organism evidence="2 3">
    <name type="scientific">Dissophora globulifera</name>
    <dbReference type="NCBI Taxonomy" id="979702"/>
    <lineage>
        <taxon>Eukaryota</taxon>
        <taxon>Fungi</taxon>
        <taxon>Fungi incertae sedis</taxon>
        <taxon>Mucoromycota</taxon>
        <taxon>Mortierellomycotina</taxon>
        <taxon>Mortierellomycetes</taxon>
        <taxon>Mortierellales</taxon>
        <taxon>Mortierellaceae</taxon>
        <taxon>Dissophora</taxon>
    </lineage>
</organism>
<dbReference type="Pfam" id="PF08757">
    <property type="entry name" value="CotH"/>
    <property type="match status" value="1"/>
</dbReference>
<name>A0A9P6ULA4_9FUNG</name>
<keyword evidence="1" id="KW-0732">Signal</keyword>
<dbReference type="PANTHER" id="PTHR40050">
    <property type="entry name" value="INNER SPORE COAT PROTEIN H"/>
    <property type="match status" value="1"/>
</dbReference>
<gene>
    <name evidence="2" type="ORF">BGZ99_000683</name>
</gene>
<dbReference type="EMBL" id="JAAAIP010001137">
    <property type="protein sequence ID" value="KAG0310077.1"/>
    <property type="molecule type" value="Genomic_DNA"/>
</dbReference>
<evidence type="ECO:0000313" key="2">
    <source>
        <dbReference type="EMBL" id="KAG0310077.1"/>
    </source>
</evidence>
<dbReference type="PANTHER" id="PTHR40050:SF1">
    <property type="entry name" value="INNER SPORE COAT PROTEIN H"/>
    <property type="match status" value="1"/>
</dbReference>
<keyword evidence="3" id="KW-1185">Reference proteome</keyword>
<feature type="chain" id="PRO_5040508062" description="Coth-domain-containing protein" evidence="1">
    <location>
        <begin position="19"/>
        <end position="498"/>
    </location>
</feature>
<feature type="signal peptide" evidence="1">
    <location>
        <begin position="1"/>
        <end position="18"/>
    </location>
</feature>
<evidence type="ECO:0000256" key="1">
    <source>
        <dbReference type="SAM" id="SignalP"/>
    </source>
</evidence>
<proteinExistence type="predicted"/>
<dbReference type="OrthoDB" id="10267127at2759"/>
<dbReference type="AlphaFoldDB" id="A0A9P6ULA4"/>
<accession>A0A9P6ULA4</accession>